<dbReference type="GO" id="GO:0032797">
    <property type="term" value="C:SMN complex"/>
    <property type="evidence" value="ECO:0007669"/>
    <property type="project" value="TreeGrafter"/>
</dbReference>
<dbReference type="GO" id="GO:0000245">
    <property type="term" value="P:spliceosomal complex assembly"/>
    <property type="evidence" value="ECO:0007669"/>
    <property type="project" value="InterPro"/>
</dbReference>
<dbReference type="GO" id="GO:0000387">
    <property type="term" value="P:spliceosomal snRNP assembly"/>
    <property type="evidence" value="ECO:0007669"/>
    <property type="project" value="TreeGrafter"/>
</dbReference>
<evidence type="ECO:0000313" key="3">
    <source>
        <dbReference type="Proteomes" id="UP001157974"/>
    </source>
</evidence>
<keyword evidence="3" id="KW-1185">Reference proteome</keyword>
<dbReference type="PANTHER" id="PTHR14710">
    <property type="entry name" value="GEM-ASSOCIATED PROTEIN 6"/>
    <property type="match status" value="1"/>
</dbReference>
<name>A0AAV8UPU1_9RHOD</name>
<dbReference type="EMBL" id="JAMWBK010000005">
    <property type="protein sequence ID" value="KAJ8904570.1"/>
    <property type="molecule type" value="Genomic_DNA"/>
</dbReference>
<protein>
    <recommendedName>
        <fullName evidence="4">Gem-associated protein 6</fullName>
    </recommendedName>
</protein>
<keyword evidence="1" id="KW-0175">Coiled coil</keyword>
<proteinExistence type="predicted"/>
<comment type="caution">
    <text evidence="2">The sequence shown here is derived from an EMBL/GenBank/DDBJ whole genome shotgun (WGS) entry which is preliminary data.</text>
</comment>
<evidence type="ECO:0000256" key="1">
    <source>
        <dbReference type="SAM" id="Coils"/>
    </source>
</evidence>
<feature type="coiled-coil region" evidence="1">
    <location>
        <begin position="65"/>
        <end position="92"/>
    </location>
</feature>
<dbReference type="GO" id="GO:0005634">
    <property type="term" value="C:nucleus"/>
    <property type="evidence" value="ECO:0007669"/>
    <property type="project" value="InterPro"/>
</dbReference>
<organism evidence="2 3">
    <name type="scientific">Rhodosorus marinus</name>
    <dbReference type="NCBI Taxonomy" id="101924"/>
    <lineage>
        <taxon>Eukaryota</taxon>
        <taxon>Rhodophyta</taxon>
        <taxon>Stylonematophyceae</taxon>
        <taxon>Stylonematales</taxon>
        <taxon>Stylonemataceae</taxon>
        <taxon>Rhodosorus</taxon>
    </lineage>
</organism>
<dbReference type="PANTHER" id="PTHR14710:SF2">
    <property type="entry name" value="GEM-ASSOCIATED PROTEIN 6"/>
    <property type="match status" value="1"/>
</dbReference>
<dbReference type="InterPro" id="IPR009422">
    <property type="entry name" value="Gemin6"/>
</dbReference>
<evidence type="ECO:0008006" key="4">
    <source>
        <dbReference type="Google" id="ProtNLM"/>
    </source>
</evidence>
<evidence type="ECO:0000313" key="2">
    <source>
        <dbReference type="EMBL" id="KAJ8904570.1"/>
    </source>
</evidence>
<gene>
    <name evidence="2" type="ORF">NDN08_001088</name>
</gene>
<accession>A0AAV8UPU1</accession>
<dbReference type="Proteomes" id="UP001157974">
    <property type="component" value="Unassembled WGS sequence"/>
</dbReference>
<dbReference type="AlphaFoldDB" id="A0AAV8UPU1"/>
<sequence>MTVGKGSNVSAEGEPDVWSLVGDTVSVELESNSIVSGVLYARNPEDGTLVLVTGGAEVSDVLFIQQSSIRNLARAEEDASNLQETVHGCENLAELFPNVDTNADREDDLQSANARFEQIHKWLSSQKIPFEVVDKTFKVLGSTRVTFPYKERDCMGPNETVVMNLRTYLQQLP</sequence>
<reference evidence="2 3" key="1">
    <citation type="journal article" date="2023" name="Nat. Commun.">
        <title>Origin of minicircular mitochondrial genomes in red algae.</title>
        <authorList>
            <person name="Lee Y."/>
            <person name="Cho C.H."/>
            <person name="Lee Y.M."/>
            <person name="Park S.I."/>
            <person name="Yang J.H."/>
            <person name="West J.A."/>
            <person name="Bhattacharya D."/>
            <person name="Yoon H.S."/>
        </authorList>
    </citation>
    <scope>NUCLEOTIDE SEQUENCE [LARGE SCALE GENOMIC DNA]</scope>
    <source>
        <strain evidence="2 3">CCMP1338</strain>
        <tissue evidence="2">Whole cell</tissue>
    </source>
</reference>